<dbReference type="PROSITE" id="PS50902">
    <property type="entry name" value="FLAVODOXIN_LIKE"/>
    <property type="match status" value="1"/>
</dbReference>
<organism evidence="3 4">
    <name type="scientific">Rariglobus hedericola</name>
    <dbReference type="NCBI Taxonomy" id="2597822"/>
    <lineage>
        <taxon>Bacteria</taxon>
        <taxon>Pseudomonadati</taxon>
        <taxon>Verrucomicrobiota</taxon>
        <taxon>Opitutia</taxon>
        <taxon>Opitutales</taxon>
        <taxon>Opitutaceae</taxon>
        <taxon>Rariglobus</taxon>
    </lineage>
</organism>
<evidence type="ECO:0000313" key="4">
    <source>
        <dbReference type="Proteomes" id="UP000315648"/>
    </source>
</evidence>
<sequence>MSKPILAIYYATETGNSETLARQAHERAVAEGQADAIVANISTLKPADLVSKQLALFVVSTWGDGEPPSDGCDFFYDLEKAQLDLSGLRYSVLGLGDRDYSDFNGFARKLDERLTALGAKALLPRAEADLDYEDTYNEWIGQALPLISEAVTAS</sequence>
<dbReference type="RefSeq" id="WP_144230973.1">
    <property type="nucleotide sequence ID" value="NZ_CBCRVV010000011.1"/>
</dbReference>
<reference evidence="3 4" key="1">
    <citation type="submission" date="2019-07" db="EMBL/GenBank/DDBJ databases">
        <title>Description of 53C-WASEF.</title>
        <authorList>
            <person name="Pitt A."/>
            <person name="Hahn M.W."/>
        </authorList>
    </citation>
    <scope>NUCLEOTIDE SEQUENCE [LARGE SCALE GENOMIC DNA]</scope>
    <source>
        <strain evidence="3 4">53C-WASEF</strain>
    </source>
</reference>
<evidence type="ECO:0000259" key="2">
    <source>
        <dbReference type="PROSITE" id="PS50902"/>
    </source>
</evidence>
<dbReference type="GO" id="GO:0016491">
    <property type="term" value="F:oxidoreductase activity"/>
    <property type="evidence" value="ECO:0007669"/>
    <property type="project" value="TreeGrafter"/>
</dbReference>
<dbReference type="Proteomes" id="UP000315648">
    <property type="component" value="Unassembled WGS sequence"/>
</dbReference>
<name>A0A556QKM1_9BACT</name>
<keyword evidence="4" id="KW-1185">Reference proteome</keyword>
<dbReference type="OrthoDB" id="9816402at2"/>
<keyword evidence="1" id="KW-0285">Flavoprotein</keyword>
<dbReference type="GO" id="GO:0050660">
    <property type="term" value="F:flavin adenine dinucleotide binding"/>
    <property type="evidence" value="ECO:0007669"/>
    <property type="project" value="TreeGrafter"/>
</dbReference>
<dbReference type="AlphaFoldDB" id="A0A556QKM1"/>
<comment type="caution">
    <text evidence="3">The sequence shown here is derived from an EMBL/GenBank/DDBJ whole genome shotgun (WGS) entry which is preliminary data.</text>
</comment>
<dbReference type="GO" id="GO:0010181">
    <property type="term" value="F:FMN binding"/>
    <property type="evidence" value="ECO:0007669"/>
    <property type="project" value="InterPro"/>
</dbReference>
<accession>A0A556QKM1</accession>
<dbReference type="GO" id="GO:0005829">
    <property type="term" value="C:cytosol"/>
    <property type="evidence" value="ECO:0007669"/>
    <property type="project" value="TreeGrafter"/>
</dbReference>
<dbReference type="PRINTS" id="PR00369">
    <property type="entry name" value="FLAVODOXIN"/>
</dbReference>
<dbReference type="Gene3D" id="3.40.50.360">
    <property type="match status" value="1"/>
</dbReference>
<evidence type="ECO:0000256" key="1">
    <source>
        <dbReference type="ARBA" id="ARBA00022630"/>
    </source>
</evidence>
<dbReference type="InterPro" id="IPR001094">
    <property type="entry name" value="Flavdoxin-like"/>
</dbReference>
<dbReference type="EMBL" id="VMBG01000002">
    <property type="protein sequence ID" value="TSJ77152.1"/>
    <property type="molecule type" value="Genomic_DNA"/>
</dbReference>
<gene>
    <name evidence="3" type="ORF">FPL22_13700</name>
</gene>
<dbReference type="Pfam" id="PF00258">
    <property type="entry name" value="Flavodoxin_1"/>
    <property type="match status" value="1"/>
</dbReference>
<dbReference type="InterPro" id="IPR029039">
    <property type="entry name" value="Flavoprotein-like_sf"/>
</dbReference>
<feature type="domain" description="Flavodoxin-like" evidence="2">
    <location>
        <begin position="6"/>
        <end position="144"/>
    </location>
</feature>
<dbReference type="PANTHER" id="PTHR19384">
    <property type="entry name" value="NITRIC OXIDE SYNTHASE-RELATED"/>
    <property type="match status" value="1"/>
</dbReference>
<protein>
    <submittedName>
        <fullName evidence="3">Sulfite reductase subunit alpha</fullName>
    </submittedName>
</protein>
<proteinExistence type="predicted"/>
<evidence type="ECO:0000313" key="3">
    <source>
        <dbReference type="EMBL" id="TSJ77152.1"/>
    </source>
</evidence>
<dbReference type="InterPro" id="IPR008254">
    <property type="entry name" value="Flavodoxin/NO_synth"/>
</dbReference>
<dbReference type="SUPFAM" id="SSF52218">
    <property type="entry name" value="Flavoproteins"/>
    <property type="match status" value="1"/>
</dbReference>